<dbReference type="EMBL" id="SKFH01000015">
    <property type="protein sequence ID" value="TCZ70615.1"/>
    <property type="molecule type" value="Genomic_DNA"/>
</dbReference>
<reference evidence="4 5" key="1">
    <citation type="submission" date="2019-03" db="EMBL/GenBank/DDBJ databases">
        <authorList>
            <person name="Kim M.K.M."/>
        </authorList>
    </citation>
    <scope>NUCLEOTIDE SEQUENCE [LARGE SCALE GENOMIC DNA]</scope>
    <source>
        <strain evidence="4 5">17J68-15</strain>
    </source>
</reference>
<keyword evidence="2" id="KW-0472">Membrane</keyword>
<evidence type="ECO:0000313" key="5">
    <source>
        <dbReference type="Proteomes" id="UP000295164"/>
    </source>
</evidence>
<dbReference type="OrthoDB" id="9808602at2"/>
<name>A0A4R4E0E4_9BACT</name>
<comment type="caution">
    <text evidence="4">The sequence shown here is derived from an EMBL/GenBank/DDBJ whole genome shotgun (WGS) entry which is preliminary data.</text>
</comment>
<evidence type="ECO:0000256" key="2">
    <source>
        <dbReference type="SAM" id="Phobius"/>
    </source>
</evidence>
<evidence type="ECO:0000313" key="4">
    <source>
        <dbReference type="EMBL" id="TCZ70615.1"/>
    </source>
</evidence>
<dbReference type="PANTHER" id="PTHR30576">
    <property type="entry name" value="COLANIC BIOSYNTHESIS UDP-GLUCOSE LIPID CARRIER TRANSFERASE"/>
    <property type="match status" value="1"/>
</dbReference>
<feature type="domain" description="Bacterial sugar transferase" evidence="3">
    <location>
        <begin position="47"/>
        <end position="231"/>
    </location>
</feature>
<accession>A0A4R4E0E4</accession>
<gene>
    <name evidence="4" type="ORF">E0486_10775</name>
</gene>
<feature type="transmembrane region" description="Helical" evidence="2">
    <location>
        <begin position="49"/>
        <end position="74"/>
    </location>
</feature>
<keyword evidence="4" id="KW-0808">Transferase</keyword>
<dbReference type="PANTHER" id="PTHR30576:SF0">
    <property type="entry name" value="UNDECAPRENYL-PHOSPHATE N-ACETYLGALACTOSAMINYL 1-PHOSPHATE TRANSFERASE-RELATED"/>
    <property type="match status" value="1"/>
</dbReference>
<keyword evidence="2" id="KW-1133">Transmembrane helix</keyword>
<dbReference type="GO" id="GO:0016780">
    <property type="term" value="F:phosphotransferase activity, for other substituted phosphate groups"/>
    <property type="evidence" value="ECO:0007669"/>
    <property type="project" value="TreeGrafter"/>
</dbReference>
<organism evidence="4 5">
    <name type="scientific">Flaviaesturariibacter aridisoli</name>
    <dbReference type="NCBI Taxonomy" id="2545761"/>
    <lineage>
        <taxon>Bacteria</taxon>
        <taxon>Pseudomonadati</taxon>
        <taxon>Bacteroidota</taxon>
        <taxon>Chitinophagia</taxon>
        <taxon>Chitinophagales</taxon>
        <taxon>Chitinophagaceae</taxon>
        <taxon>Flaviaestuariibacter</taxon>
    </lineage>
</organism>
<dbReference type="Proteomes" id="UP000295164">
    <property type="component" value="Unassembled WGS sequence"/>
</dbReference>
<proteinExistence type="inferred from homology"/>
<keyword evidence="2" id="KW-0812">Transmembrane</keyword>
<keyword evidence="5" id="KW-1185">Reference proteome</keyword>
<protein>
    <submittedName>
        <fullName evidence="4">Polyprenyl glycosylphosphotransferase</fullName>
    </submittedName>
</protein>
<sequence>MKTASLPARKSIAPFTEIPAGGLLSRRQLELAQVPSPLGRRRNRLLKRAVDVGATTVFILLLFPWFLPLAALLICIDSRGPVFFRQRRHKRNGREFYCLKLRTMVLNRDADTCAAFEGDRRITRVGRLLRRTHLDELPQLLNVWWGDMSLVGPRPHMLSENERFTLDVPGYRLRQQVKPGITGLAQVRGHVGATHDRVAIERRVQSDVQYIRHWTLVLDARILWGTVASFFTGSKNRRA</sequence>
<dbReference type="Pfam" id="PF02397">
    <property type="entry name" value="Bac_transf"/>
    <property type="match status" value="1"/>
</dbReference>
<dbReference type="RefSeq" id="WP_131852184.1">
    <property type="nucleotide sequence ID" value="NZ_SKFH01000015.1"/>
</dbReference>
<evidence type="ECO:0000259" key="3">
    <source>
        <dbReference type="Pfam" id="PF02397"/>
    </source>
</evidence>
<evidence type="ECO:0000256" key="1">
    <source>
        <dbReference type="ARBA" id="ARBA00006464"/>
    </source>
</evidence>
<comment type="similarity">
    <text evidence="1">Belongs to the bacterial sugar transferase family.</text>
</comment>
<dbReference type="InterPro" id="IPR003362">
    <property type="entry name" value="Bact_transf"/>
</dbReference>
<dbReference type="AlphaFoldDB" id="A0A4R4E0E4"/>